<dbReference type="EMBL" id="CAJPEX010000762">
    <property type="protein sequence ID" value="CAG0917126.1"/>
    <property type="molecule type" value="Genomic_DNA"/>
</dbReference>
<feature type="compositionally biased region" description="Polar residues" evidence="12">
    <location>
        <begin position="106"/>
        <end position="126"/>
    </location>
</feature>
<evidence type="ECO:0000313" key="15">
    <source>
        <dbReference type="EMBL" id="CAD7276974.1"/>
    </source>
</evidence>
<feature type="compositionally biased region" description="Low complexity" evidence="12">
    <location>
        <begin position="127"/>
        <end position="144"/>
    </location>
</feature>
<dbReference type="SUPFAM" id="SSF103657">
    <property type="entry name" value="BAR/IMD domain-like"/>
    <property type="match status" value="1"/>
</dbReference>
<evidence type="ECO:0000256" key="10">
    <source>
        <dbReference type="ARBA" id="ARBA00031981"/>
    </source>
</evidence>
<dbReference type="SMART" id="SM00721">
    <property type="entry name" value="BAR"/>
    <property type="match status" value="1"/>
</dbReference>
<dbReference type="InterPro" id="IPR021019">
    <property type="entry name" value="Mediator_Med30_met"/>
</dbReference>
<dbReference type="Pfam" id="PF14604">
    <property type="entry name" value="SH3_9"/>
    <property type="match status" value="1"/>
</dbReference>
<dbReference type="Pfam" id="PF03114">
    <property type="entry name" value="BAR"/>
    <property type="match status" value="1"/>
</dbReference>
<feature type="domain" description="SH3" evidence="13">
    <location>
        <begin position="693"/>
        <end position="754"/>
    </location>
</feature>
<dbReference type="CDD" id="cd11802">
    <property type="entry name" value="SH3_Endophilin_B"/>
    <property type="match status" value="1"/>
</dbReference>
<dbReference type="EMBL" id="OA882799">
    <property type="protein sequence ID" value="CAD7276974.1"/>
    <property type="molecule type" value="Genomic_DNA"/>
</dbReference>
<evidence type="ECO:0000256" key="11">
    <source>
        <dbReference type="PROSITE-ProRule" id="PRU00192"/>
    </source>
</evidence>
<dbReference type="PANTHER" id="PTHR31705">
    <property type="entry name" value="MEDIATOR OF RNA POLYMERASE II TRANSCRIPTION SUBUNIT 30"/>
    <property type="match status" value="1"/>
</dbReference>
<dbReference type="GO" id="GO:0003712">
    <property type="term" value="F:transcription coregulator activity"/>
    <property type="evidence" value="ECO:0007669"/>
    <property type="project" value="TreeGrafter"/>
</dbReference>
<evidence type="ECO:0000256" key="9">
    <source>
        <dbReference type="ARBA" id="ARBA00025687"/>
    </source>
</evidence>
<dbReference type="PROSITE" id="PS51021">
    <property type="entry name" value="BAR"/>
    <property type="match status" value="1"/>
</dbReference>
<evidence type="ECO:0000259" key="13">
    <source>
        <dbReference type="PROSITE" id="PS50002"/>
    </source>
</evidence>
<protein>
    <recommendedName>
        <fullName evidence="3">Mediator of RNA polymerase II transcription subunit 30</fullName>
    </recommendedName>
    <alternativeName>
        <fullName evidence="10">Mediator complex subunit 30</fullName>
    </alternativeName>
</protein>
<feature type="compositionally biased region" description="Low complexity" evidence="12">
    <location>
        <begin position="167"/>
        <end position="177"/>
    </location>
</feature>
<dbReference type="PANTHER" id="PTHR31705:SF4">
    <property type="entry name" value="MEDIATOR OF RNA POLYMERASE II TRANSCRIPTION SUBUNIT 30"/>
    <property type="match status" value="1"/>
</dbReference>
<name>A0A7R9BM37_9CRUS</name>
<keyword evidence="5" id="KW-0805">Transcription regulation</keyword>
<keyword evidence="6" id="KW-0010">Activator</keyword>
<keyword evidence="7" id="KW-0804">Transcription</keyword>
<feature type="compositionally biased region" description="Low complexity" evidence="12">
    <location>
        <begin position="10"/>
        <end position="28"/>
    </location>
</feature>
<dbReference type="GO" id="GO:0016592">
    <property type="term" value="C:mediator complex"/>
    <property type="evidence" value="ECO:0007669"/>
    <property type="project" value="TreeGrafter"/>
</dbReference>
<dbReference type="Proteomes" id="UP000678499">
    <property type="component" value="Unassembled WGS sequence"/>
</dbReference>
<evidence type="ECO:0000256" key="4">
    <source>
        <dbReference type="ARBA" id="ARBA00022443"/>
    </source>
</evidence>
<dbReference type="SMART" id="SM00326">
    <property type="entry name" value="SH3"/>
    <property type="match status" value="1"/>
</dbReference>
<evidence type="ECO:0000256" key="7">
    <source>
        <dbReference type="ARBA" id="ARBA00023163"/>
    </source>
</evidence>
<gene>
    <name evidence="15" type="ORF">NMOB1V02_LOCUS4717</name>
</gene>
<dbReference type="GO" id="GO:0005737">
    <property type="term" value="C:cytoplasm"/>
    <property type="evidence" value="ECO:0007669"/>
    <property type="project" value="InterPro"/>
</dbReference>
<proteinExistence type="inferred from homology"/>
<evidence type="ECO:0000256" key="5">
    <source>
        <dbReference type="ARBA" id="ARBA00023015"/>
    </source>
</evidence>
<dbReference type="CDD" id="cd07594">
    <property type="entry name" value="BAR_Endophilin_B"/>
    <property type="match status" value="1"/>
</dbReference>
<keyword evidence="8" id="KW-0539">Nucleus</keyword>
<keyword evidence="16" id="KW-1185">Reference proteome</keyword>
<evidence type="ECO:0000256" key="8">
    <source>
        <dbReference type="ARBA" id="ARBA00023242"/>
    </source>
</evidence>
<evidence type="ECO:0000256" key="2">
    <source>
        <dbReference type="ARBA" id="ARBA00010606"/>
    </source>
</evidence>
<feature type="region of interest" description="Disordered" evidence="12">
    <location>
        <begin position="1"/>
        <end position="243"/>
    </location>
</feature>
<feature type="compositionally biased region" description="Polar residues" evidence="12">
    <location>
        <begin position="196"/>
        <end position="219"/>
    </location>
</feature>
<dbReference type="Gene3D" id="1.20.1270.60">
    <property type="entry name" value="Arfaptin homology (AH) domain/BAR domain"/>
    <property type="match status" value="1"/>
</dbReference>
<accession>A0A7R9BM37</accession>
<feature type="compositionally biased region" description="Polar residues" evidence="12">
    <location>
        <begin position="63"/>
        <end position="92"/>
    </location>
</feature>
<keyword evidence="4 11" id="KW-0728">SH3 domain</keyword>
<evidence type="ECO:0000256" key="6">
    <source>
        <dbReference type="ARBA" id="ARBA00023159"/>
    </source>
</evidence>
<dbReference type="Pfam" id="PF11315">
    <property type="entry name" value="Med30"/>
    <property type="match status" value="1"/>
</dbReference>
<comment type="subcellular location">
    <subcellularLocation>
        <location evidence="1">Nucleus</location>
    </subcellularLocation>
</comment>
<organism evidence="15">
    <name type="scientific">Notodromas monacha</name>
    <dbReference type="NCBI Taxonomy" id="399045"/>
    <lineage>
        <taxon>Eukaryota</taxon>
        <taxon>Metazoa</taxon>
        <taxon>Ecdysozoa</taxon>
        <taxon>Arthropoda</taxon>
        <taxon>Crustacea</taxon>
        <taxon>Oligostraca</taxon>
        <taxon>Ostracoda</taxon>
        <taxon>Podocopa</taxon>
        <taxon>Podocopida</taxon>
        <taxon>Cypridocopina</taxon>
        <taxon>Cypridoidea</taxon>
        <taxon>Cyprididae</taxon>
        <taxon>Notodromas</taxon>
    </lineage>
</organism>
<feature type="compositionally biased region" description="Polar residues" evidence="12">
    <location>
        <begin position="145"/>
        <end position="159"/>
    </location>
</feature>
<dbReference type="AlphaFoldDB" id="A0A7R9BM37"/>
<evidence type="ECO:0000256" key="12">
    <source>
        <dbReference type="SAM" id="MobiDB-lite"/>
    </source>
</evidence>
<dbReference type="InterPro" id="IPR027267">
    <property type="entry name" value="AH/BAR_dom_sf"/>
</dbReference>
<dbReference type="PROSITE" id="PS50002">
    <property type="entry name" value="SH3"/>
    <property type="match status" value="1"/>
</dbReference>
<feature type="compositionally biased region" description="Low complexity" evidence="12">
    <location>
        <begin position="220"/>
        <end position="229"/>
    </location>
</feature>
<dbReference type="SUPFAM" id="SSF50044">
    <property type="entry name" value="SH3-domain"/>
    <property type="match status" value="1"/>
</dbReference>
<evidence type="ECO:0000256" key="1">
    <source>
        <dbReference type="ARBA" id="ARBA00004123"/>
    </source>
</evidence>
<evidence type="ECO:0000313" key="16">
    <source>
        <dbReference type="Proteomes" id="UP000678499"/>
    </source>
</evidence>
<feature type="compositionally biased region" description="Low complexity" evidence="12">
    <location>
        <begin position="185"/>
        <end position="195"/>
    </location>
</feature>
<dbReference type="GO" id="GO:0045893">
    <property type="term" value="P:positive regulation of DNA-templated transcription"/>
    <property type="evidence" value="ECO:0007669"/>
    <property type="project" value="TreeGrafter"/>
</dbReference>
<reference evidence="15" key="1">
    <citation type="submission" date="2020-11" db="EMBL/GenBank/DDBJ databases">
        <authorList>
            <person name="Tran Van P."/>
        </authorList>
    </citation>
    <scope>NUCLEOTIDE SEQUENCE</scope>
</reference>
<dbReference type="OrthoDB" id="14167at2759"/>
<comment type="function">
    <text evidence="9">Component of the Mediator complex, a coactivator involved in the regulated transcription of nearly all RNA polymerase II-dependent genes. Mediator functions as a bridge to convey information from gene-specific regulatory proteins to the basal RNA polymerase II transcription machinery. Mediator is recruited to promoters by direct interactions with regulatory proteins and serves as a scaffold for the assembly of a functional preinitiation complex with RNA polymerase II and the general transcription factors.</text>
</comment>
<evidence type="ECO:0000256" key="3">
    <source>
        <dbReference type="ARBA" id="ARBA00019664"/>
    </source>
</evidence>
<dbReference type="InterPro" id="IPR036028">
    <property type="entry name" value="SH3-like_dom_sf"/>
</dbReference>
<evidence type="ECO:0000259" key="14">
    <source>
        <dbReference type="PROSITE" id="PS51021"/>
    </source>
</evidence>
<feature type="domain" description="BAR" evidence="14">
    <location>
        <begin position="431"/>
        <end position="678"/>
    </location>
</feature>
<comment type="similarity">
    <text evidence="2">Belongs to the Mediator complex subunit 30 family.</text>
</comment>
<dbReference type="InterPro" id="IPR004148">
    <property type="entry name" value="BAR_dom"/>
</dbReference>
<dbReference type="InterPro" id="IPR001452">
    <property type="entry name" value="SH3_domain"/>
</dbReference>
<feature type="compositionally biased region" description="Low complexity" evidence="12">
    <location>
        <begin position="43"/>
        <end position="54"/>
    </location>
</feature>
<dbReference type="Gene3D" id="2.30.30.40">
    <property type="entry name" value="SH3 Domains"/>
    <property type="match status" value="1"/>
</dbReference>
<sequence>MSGNPPFSNQQQGGPQQQGMNVNYQNQYGQGGQFGQYSPVASQQAYQNQGQQFQVVRGPFPSNPQQSPQYSFQGNWQQSTLSPQQQVYSAGNPQMMGGNAMRFQKPSPQHQPSFIASQNSPASAGLQQQQQRPIPSPQQYQRSQTPSDSGQHVMTSGPMSNAPLASPMPSQQHSQPHTPQPPPSVEQKPPSVSSVHQSPMSQGPMTPGSQSAHSGQFPSTPATVAPATPQSNNTPVHQLMQQQQAPLQQHLTMCCRLGQESVVEIVTRGTDLLNTLKSFQIIGGVPQANAGIAEKKAKVAESLKYLSQVFKRLRVCYDRVASASLELGEDFDLSDALPIQGKSDIQPGTEKRNHDFIRQASEEHRELTEQLVTKNRQLKEIIDVMRGMVNRPFASFYGVVSGAVGIMAQFNVKKFVNEAGTLLNRAVQYTEEKFGTSEKTELDAHFENLAHRADLTKKWTEKLVADAQSVIIPNPGNRVEDYLTEMIEKRKPNRMSNLEWLGMDMISAGNEYGPGTSFGSALLKVGQYEQKLGAAEREFISNAAQGFVHPMQKFLDGEMRTIVRERKMLETKRLDLDCCKSKLRKARSLEAQHNLKEGIDPKQMIAEAERDLRNAQYEFDRQTEVTKLLLEGISSAHTGQLHSLNDFVDAQLRYYAQCHQLLQDLSRELNSLTLGTGNVDEPVSSGAGGDGKKTKKKARVLYDYDAKDPTELSLLADEVITVFGETATAKDDYVPAERGSKRGKVPTMYLEMLD</sequence>